<feature type="binding site" evidence="4">
    <location>
        <position position="73"/>
    </location>
    <ligand>
        <name>Zn(2+)</name>
        <dbReference type="ChEBI" id="CHEBI:29105"/>
    </ligand>
</feature>
<dbReference type="Proteomes" id="UP000765802">
    <property type="component" value="Unassembled WGS sequence"/>
</dbReference>
<comment type="function">
    <text evidence="4">Involved in the maturation of [NiFe] hydrogenases. Required for nickel insertion into the metal center of the hydrogenase.</text>
</comment>
<sequence>MHELSIVMSIIDIAETHARNASSSAIEEVELDIGELSGVEMASFDFAWQQATKQTLLEGARRQVNRIPGKAVCLDCSASFPIRQLYDPCPVCGNHLLDIVSGKELRVRSLIVV</sequence>
<dbReference type="PIRSF" id="PIRSF004761">
    <property type="entry name" value="Hydrgn_mat_HypA"/>
    <property type="match status" value="1"/>
</dbReference>
<evidence type="ECO:0000256" key="1">
    <source>
        <dbReference type="ARBA" id="ARBA00022596"/>
    </source>
</evidence>
<proteinExistence type="inferred from homology"/>
<name>A0ABR7M871_9BACT</name>
<dbReference type="EMBL" id="MBUA01000012">
    <property type="protein sequence ID" value="MBC6490823.1"/>
    <property type="molecule type" value="Genomic_DNA"/>
</dbReference>
<dbReference type="PANTHER" id="PTHR34535">
    <property type="entry name" value="HYDROGENASE MATURATION FACTOR HYPA"/>
    <property type="match status" value="1"/>
</dbReference>
<dbReference type="Pfam" id="PF01155">
    <property type="entry name" value="HypA"/>
    <property type="match status" value="1"/>
</dbReference>
<dbReference type="RefSeq" id="WP_187256174.1">
    <property type="nucleotide sequence ID" value="NZ_JBHULF010000014.1"/>
</dbReference>
<dbReference type="HAMAP" id="MF_00213">
    <property type="entry name" value="HypA_HybF"/>
    <property type="match status" value="1"/>
</dbReference>
<evidence type="ECO:0000313" key="6">
    <source>
        <dbReference type="Proteomes" id="UP000765802"/>
    </source>
</evidence>
<evidence type="ECO:0000256" key="3">
    <source>
        <dbReference type="ARBA" id="ARBA00022833"/>
    </source>
</evidence>
<gene>
    <name evidence="4" type="primary">hypA</name>
    <name evidence="5" type="ORF">BC349_07250</name>
</gene>
<keyword evidence="1 4" id="KW-0533">Nickel</keyword>
<dbReference type="PANTHER" id="PTHR34535:SF3">
    <property type="entry name" value="HYDROGENASE MATURATION FACTOR HYPA"/>
    <property type="match status" value="1"/>
</dbReference>
<feature type="binding site" evidence="4">
    <location>
        <position position="2"/>
    </location>
    <ligand>
        <name>Ni(2+)</name>
        <dbReference type="ChEBI" id="CHEBI:49786"/>
    </ligand>
</feature>
<dbReference type="InterPro" id="IPR000688">
    <property type="entry name" value="HypA/HybF"/>
</dbReference>
<feature type="binding site" evidence="4">
    <location>
        <position position="89"/>
    </location>
    <ligand>
        <name>Zn(2+)</name>
        <dbReference type="ChEBI" id="CHEBI:29105"/>
    </ligand>
</feature>
<evidence type="ECO:0000313" key="5">
    <source>
        <dbReference type="EMBL" id="MBC6490823.1"/>
    </source>
</evidence>
<comment type="similarity">
    <text evidence="4">Belongs to the HypA/HybF family.</text>
</comment>
<keyword evidence="3 4" id="KW-0862">Zinc</keyword>
<comment type="caution">
    <text evidence="5">The sequence shown here is derived from an EMBL/GenBank/DDBJ whole genome shotgun (WGS) entry which is preliminary data.</text>
</comment>
<reference evidence="5 6" key="1">
    <citation type="submission" date="2016-07" db="EMBL/GenBank/DDBJ databases">
        <title>Genome analysis of Flavihumibacter stibioxidans YS-17.</title>
        <authorList>
            <person name="Shi K."/>
            <person name="Han Y."/>
            <person name="Wang G."/>
        </authorList>
    </citation>
    <scope>NUCLEOTIDE SEQUENCE [LARGE SCALE GENOMIC DNA]</scope>
    <source>
        <strain evidence="5 6">YS-17</strain>
    </source>
</reference>
<organism evidence="5 6">
    <name type="scientific">Flavihumibacter stibioxidans</name>
    <dbReference type="NCBI Taxonomy" id="1834163"/>
    <lineage>
        <taxon>Bacteria</taxon>
        <taxon>Pseudomonadati</taxon>
        <taxon>Bacteroidota</taxon>
        <taxon>Chitinophagia</taxon>
        <taxon>Chitinophagales</taxon>
        <taxon>Chitinophagaceae</taxon>
        <taxon>Flavihumibacter</taxon>
    </lineage>
</organism>
<accession>A0ABR7M871</accession>
<protein>
    <recommendedName>
        <fullName evidence="4">Hydrogenase maturation factor HypA</fullName>
    </recommendedName>
</protein>
<evidence type="ECO:0000256" key="2">
    <source>
        <dbReference type="ARBA" id="ARBA00022723"/>
    </source>
</evidence>
<feature type="binding site" evidence="4">
    <location>
        <position position="92"/>
    </location>
    <ligand>
        <name>Zn(2+)</name>
        <dbReference type="ChEBI" id="CHEBI:29105"/>
    </ligand>
</feature>
<feature type="binding site" evidence="4">
    <location>
        <position position="76"/>
    </location>
    <ligand>
        <name>Zn(2+)</name>
        <dbReference type="ChEBI" id="CHEBI:29105"/>
    </ligand>
</feature>
<dbReference type="Gene3D" id="3.30.2320.80">
    <property type="match status" value="1"/>
</dbReference>
<dbReference type="NCBIfam" id="TIGR00100">
    <property type="entry name" value="hypA"/>
    <property type="match status" value="1"/>
</dbReference>
<keyword evidence="2 4" id="KW-0479">Metal-binding</keyword>
<evidence type="ECO:0000256" key="4">
    <source>
        <dbReference type="HAMAP-Rule" id="MF_00213"/>
    </source>
</evidence>
<keyword evidence="6" id="KW-1185">Reference proteome</keyword>